<evidence type="ECO:0000256" key="7">
    <source>
        <dbReference type="SAM" id="Phobius"/>
    </source>
</evidence>
<keyword evidence="5 7" id="KW-1133">Transmembrane helix</keyword>
<dbReference type="KEGG" id="sus:Acid_0519"/>
<evidence type="ECO:0000256" key="1">
    <source>
        <dbReference type="ARBA" id="ARBA00004651"/>
    </source>
</evidence>
<evidence type="ECO:0000256" key="3">
    <source>
        <dbReference type="ARBA" id="ARBA00022475"/>
    </source>
</evidence>
<comment type="subcellular location">
    <subcellularLocation>
        <location evidence="1">Cell membrane</location>
        <topology evidence="1">Multi-pass membrane protein</topology>
    </subcellularLocation>
</comment>
<evidence type="ECO:0000256" key="5">
    <source>
        <dbReference type="ARBA" id="ARBA00022989"/>
    </source>
</evidence>
<protein>
    <recommendedName>
        <fullName evidence="9">DUF350 domain-containing protein</fullName>
    </recommendedName>
</protein>
<evidence type="ECO:0000256" key="6">
    <source>
        <dbReference type="ARBA" id="ARBA00023136"/>
    </source>
</evidence>
<evidence type="ECO:0000256" key="2">
    <source>
        <dbReference type="ARBA" id="ARBA00005779"/>
    </source>
</evidence>
<keyword evidence="4 7" id="KW-0812">Transmembrane</keyword>
<dbReference type="OrthoDB" id="200249at2"/>
<reference evidence="8" key="1">
    <citation type="submission" date="2006-10" db="EMBL/GenBank/DDBJ databases">
        <title>Complete sequence of Solibacter usitatus Ellin6076.</title>
        <authorList>
            <consortium name="US DOE Joint Genome Institute"/>
            <person name="Copeland A."/>
            <person name="Lucas S."/>
            <person name="Lapidus A."/>
            <person name="Barry K."/>
            <person name="Detter J.C."/>
            <person name="Glavina del Rio T."/>
            <person name="Hammon N."/>
            <person name="Israni S."/>
            <person name="Dalin E."/>
            <person name="Tice H."/>
            <person name="Pitluck S."/>
            <person name="Thompson L.S."/>
            <person name="Brettin T."/>
            <person name="Bruce D."/>
            <person name="Han C."/>
            <person name="Tapia R."/>
            <person name="Gilna P."/>
            <person name="Schmutz J."/>
            <person name="Larimer F."/>
            <person name="Land M."/>
            <person name="Hauser L."/>
            <person name="Kyrpides N."/>
            <person name="Mikhailova N."/>
            <person name="Janssen P.H."/>
            <person name="Kuske C.R."/>
            <person name="Richardson P."/>
        </authorList>
    </citation>
    <scope>NUCLEOTIDE SEQUENCE</scope>
    <source>
        <strain evidence="8">Ellin6076</strain>
    </source>
</reference>
<proteinExistence type="inferred from homology"/>
<dbReference type="STRING" id="234267.Acid_0519"/>
<organism evidence="8">
    <name type="scientific">Solibacter usitatus (strain Ellin6076)</name>
    <dbReference type="NCBI Taxonomy" id="234267"/>
    <lineage>
        <taxon>Bacteria</taxon>
        <taxon>Pseudomonadati</taxon>
        <taxon>Acidobacteriota</taxon>
        <taxon>Terriglobia</taxon>
        <taxon>Bryobacterales</taxon>
        <taxon>Solibacteraceae</taxon>
        <taxon>Candidatus Solibacter</taxon>
    </lineage>
</organism>
<dbReference type="InterPro" id="IPR007140">
    <property type="entry name" value="DUF350"/>
</dbReference>
<dbReference type="InParanoid" id="Q02BN8"/>
<evidence type="ECO:0000256" key="4">
    <source>
        <dbReference type="ARBA" id="ARBA00022692"/>
    </source>
</evidence>
<evidence type="ECO:0000313" key="8">
    <source>
        <dbReference type="EMBL" id="ABJ81528.1"/>
    </source>
</evidence>
<feature type="transmembrane region" description="Helical" evidence="7">
    <location>
        <begin position="6"/>
        <end position="32"/>
    </location>
</feature>
<dbReference type="Pfam" id="PF03994">
    <property type="entry name" value="DUF350"/>
    <property type="match status" value="1"/>
</dbReference>
<keyword evidence="6 7" id="KW-0472">Membrane</keyword>
<dbReference type="eggNOG" id="ENOG5030NDR">
    <property type="taxonomic scope" value="Bacteria"/>
</dbReference>
<feature type="transmembrane region" description="Helical" evidence="7">
    <location>
        <begin position="44"/>
        <end position="66"/>
    </location>
</feature>
<dbReference type="AlphaFoldDB" id="Q02BN8"/>
<keyword evidence="3" id="KW-1003">Cell membrane</keyword>
<accession>Q02BN8</accession>
<dbReference type="GO" id="GO:0005886">
    <property type="term" value="C:plasma membrane"/>
    <property type="evidence" value="ECO:0007669"/>
    <property type="project" value="UniProtKB-SubCell"/>
</dbReference>
<sequence length="67" mass="7162">MTDYPVINGLIFAGLGIVVFIIAFSLVIRLSPLDLWKQIGEERNIAAAILAGAIALGLCWIIAATLH</sequence>
<evidence type="ECO:0008006" key="9">
    <source>
        <dbReference type="Google" id="ProtNLM"/>
    </source>
</evidence>
<comment type="similarity">
    <text evidence="2">Belongs to the UPF0719 family.</text>
</comment>
<dbReference type="HOGENOM" id="CLU_183870_1_0_0"/>
<gene>
    <name evidence="8" type="ordered locus">Acid_0519</name>
</gene>
<name>Q02BN8_SOLUE</name>
<dbReference type="EMBL" id="CP000473">
    <property type="protein sequence ID" value="ABJ81528.1"/>
    <property type="molecule type" value="Genomic_DNA"/>
</dbReference>